<proteinExistence type="predicted"/>
<sequence>MGGRLIAADSAAGALYSLGPAGVRRAPLPGAAALCAHGAALYCASKREDVIWRLDARTLCPQALFAGGPNVTRLIASPGGETLYALCQDGDSVLALCARTGAPQMLARAGQQPRGMALDPTGRLLAVAGGGRCEALVLDARTLRLVRRVPLPGPAADVAFGGGMLYALHQAGETAGRVVALRARGGMAWSAPVPGLPGGLCAVPGGVLAGAEGVSCLTRGGALWRAPMEGLCERVLAAQGRVLLSEALQGGVYALTPPRGGCEQLLPAQADDLLWYTDAP</sequence>
<reference evidence="1" key="1">
    <citation type="submission" date="2020-10" db="EMBL/GenBank/DDBJ databases">
        <authorList>
            <person name="Gilroy R."/>
        </authorList>
    </citation>
    <scope>NUCLEOTIDE SEQUENCE</scope>
    <source>
        <strain evidence="1">ChiSxjej2B14-6234</strain>
    </source>
</reference>
<reference evidence="1" key="2">
    <citation type="journal article" date="2021" name="PeerJ">
        <title>Extensive microbial diversity within the chicken gut microbiome revealed by metagenomics and culture.</title>
        <authorList>
            <person name="Gilroy R."/>
            <person name="Ravi A."/>
            <person name="Getino M."/>
            <person name="Pursley I."/>
            <person name="Horton D.L."/>
            <person name="Alikhan N.F."/>
            <person name="Baker D."/>
            <person name="Gharbi K."/>
            <person name="Hall N."/>
            <person name="Watson M."/>
            <person name="Adriaenssens E.M."/>
            <person name="Foster-Nyarko E."/>
            <person name="Jarju S."/>
            <person name="Secka A."/>
            <person name="Antonio M."/>
            <person name="Oren A."/>
            <person name="Chaudhuri R.R."/>
            <person name="La Ragione R."/>
            <person name="Hildebrand F."/>
            <person name="Pallen M.J."/>
        </authorList>
    </citation>
    <scope>NUCLEOTIDE SEQUENCE</scope>
    <source>
        <strain evidence="1">ChiSxjej2B14-6234</strain>
    </source>
</reference>
<evidence type="ECO:0000313" key="1">
    <source>
        <dbReference type="EMBL" id="HIQ72251.1"/>
    </source>
</evidence>
<comment type="caution">
    <text evidence="1">The sequence shown here is derived from an EMBL/GenBank/DDBJ whole genome shotgun (WGS) entry which is preliminary data.</text>
</comment>
<accession>A0A9D0ZAI9</accession>
<dbReference type="AlphaFoldDB" id="A0A9D0ZAI9"/>
<dbReference type="InterPro" id="IPR011044">
    <property type="entry name" value="Quino_amine_DH_bsu"/>
</dbReference>
<dbReference type="EMBL" id="DVFJ01000030">
    <property type="protein sequence ID" value="HIQ72251.1"/>
    <property type="molecule type" value="Genomic_DNA"/>
</dbReference>
<dbReference type="SUPFAM" id="SSF50969">
    <property type="entry name" value="YVTN repeat-like/Quinoprotein amine dehydrogenase"/>
    <property type="match status" value="1"/>
</dbReference>
<dbReference type="Gene3D" id="2.130.10.10">
    <property type="entry name" value="YVTN repeat-like/Quinoprotein amine dehydrogenase"/>
    <property type="match status" value="1"/>
</dbReference>
<gene>
    <name evidence="1" type="ORF">IAB73_08610</name>
</gene>
<dbReference type="InterPro" id="IPR015943">
    <property type="entry name" value="WD40/YVTN_repeat-like_dom_sf"/>
</dbReference>
<evidence type="ECO:0000313" key="2">
    <source>
        <dbReference type="Proteomes" id="UP000886887"/>
    </source>
</evidence>
<name>A0A9D0ZAI9_9FIRM</name>
<dbReference type="Proteomes" id="UP000886887">
    <property type="component" value="Unassembled WGS sequence"/>
</dbReference>
<protein>
    <submittedName>
        <fullName evidence="1">Uncharacterized protein</fullName>
    </submittedName>
</protein>
<organism evidence="1 2">
    <name type="scientific">Candidatus Onthenecus intestinigallinarum</name>
    <dbReference type="NCBI Taxonomy" id="2840875"/>
    <lineage>
        <taxon>Bacteria</taxon>
        <taxon>Bacillati</taxon>
        <taxon>Bacillota</taxon>
        <taxon>Clostridia</taxon>
        <taxon>Eubacteriales</taxon>
        <taxon>Candidatus Onthenecus</taxon>
    </lineage>
</organism>